<gene>
    <name evidence="3" type="ORF">EGYM00163_LOCUS45739</name>
</gene>
<accession>A0A7S4LJS9</accession>
<feature type="transmembrane region" description="Helical" evidence="2">
    <location>
        <begin position="123"/>
        <end position="153"/>
    </location>
</feature>
<proteinExistence type="predicted"/>
<evidence type="ECO:0000256" key="1">
    <source>
        <dbReference type="SAM" id="MobiDB-lite"/>
    </source>
</evidence>
<keyword evidence="2" id="KW-1133">Transmembrane helix</keyword>
<reference evidence="3" key="1">
    <citation type="submission" date="2021-01" db="EMBL/GenBank/DDBJ databases">
        <authorList>
            <person name="Corre E."/>
            <person name="Pelletier E."/>
            <person name="Niang G."/>
            <person name="Scheremetjew M."/>
            <person name="Finn R."/>
            <person name="Kale V."/>
            <person name="Holt S."/>
            <person name="Cochrane G."/>
            <person name="Meng A."/>
            <person name="Brown T."/>
            <person name="Cohen L."/>
        </authorList>
    </citation>
    <scope>NUCLEOTIDE SEQUENCE</scope>
    <source>
        <strain evidence="3">CCMP1594</strain>
    </source>
</reference>
<keyword evidence="2" id="KW-0472">Membrane</keyword>
<name>A0A7S4LJS9_9EUGL</name>
<sequence length="172" mass="18707">MSPDRTTKNNHCIKTLQETPVHYRSLSHGSSARQKPPRDSILRGSEGRPLARVAVHNPVRCERGHLMSDQEVPRSSPGWSINNSAKPSQAADLFHPESGKGLIVVRWCLETAQMFYLNPKSMAATVAALVLLFQTELVANNVAVAAAVVVFVFERPFFNPPTALHGTGNGAA</sequence>
<dbReference type="EMBL" id="HBJA01133151">
    <property type="protein sequence ID" value="CAE0834439.1"/>
    <property type="molecule type" value="Transcribed_RNA"/>
</dbReference>
<feature type="compositionally biased region" description="Polar residues" evidence="1">
    <location>
        <begin position="9"/>
        <end position="18"/>
    </location>
</feature>
<feature type="region of interest" description="Disordered" evidence="1">
    <location>
        <begin position="1"/>
        <end position="47"/>
    </location>
</feature>
<dbReference type="AlphaFoldDB" id="A0A7S4LJS9"/>
<evidence type="ECO:0000256" key="2">
    <source>
        <dbReference type="SAM" id="Phobius"/>
    </source>
</evidence>
<keyword evidence="2" id="KW-0812">Transmembrane</keyword>
<organism evidence="3">
    <name type="scientific">Eutreptiella gymnastica</name>
    <dbReference type="NCBI Taxonomy" id="73025"/>
    <lineage>
        <taxon>Eukaryota</taxon>
        <taxon>Discoba</taxon>
        <taxon>Euglenozoa</taxon>
        <taxon>Euglenida</taxon>
        <taxon>Spirocuta</taxon>
        <taxon>Euglenophyceae</taxon>
        <taxon>Eutreptiales</taxon>
        <taxon>Eutreptiaceae</taxon>
        <taxon>Eutreptiella</taxon>
    </lineage>
</organism>
<protein>
    <submittedName>
        <fullName evidence="3">Uncharacterized protein</fullName>
    </submittedName>
</protein>
<evidence type="ECO:0000313" key="3">
    <source>
        <dbReference type="EMBL" id="CAE0834439.1"/>
    </source>
</evidence>